<dbReference type="Proteomes" id="UP001344888">
    <property type="component" value="Unassembled WGS sequence"/>
</dbReference>
<accession>A0AAW9NUM9</accession>
<evidence type="ECO:0000259" key="3">
    <source>
        <dbReference type="Pfam" id="PF14504"/>
    </source>
</evidence>
<keyword evidence="1" id="KW-0732">Signal</keyword>
<dbReference type="InterPro" id="IPR029410">
    <property type="entry name" value="CAP_assoc"/>
</dbReference>
<feature type="domain" description="SCP" evidence="2">
    <location>
        <begin position="190"/>
        <end position="293"/>
    </location>
</feature>
<feature type="domain" description="CAP-associated" evidence="3">
    <location>
        <begin position="49"/>
        <end position="172"/>
    </location>
</feature>
<gene>
    <name evidence="4" type="ORF">P9B03_13735</name>
</gene>
<comment type="caution">
    <text evidence="4">The sequence shown here is derived from an EMBL/GenBank/DDBJ whole genome shotgun (WGS) entry which is preliminary data.</text>
</comment>
<dbReference type="AlphaFoldDB" id="A0AAW9NUM9"/>
<evidence type="ECO:0000259" key="2">
    <source>
        <dbReference type="Pfam" id="PF00188"/>
    </source>
</evidence>
<dbReference type="CDD" id="cd05379">
    <property type="entry name" value="CAP_bacterial"/>
    <property type="match status" value="1"/>
</dbReference>
<dbReference type="SUPFAM" id="SSF55797">
    <property type="entry name" value="PR-1-like"/>
    <property type="match status" value="1"/>
</dbReference>
<dbReference type="PANTHER" id="PTHR31157:SF1">
    <property type="entry name" value="SCP DOMAIN-CONTAINING PROTEIN"/>
    <property type="match status" value="1"/>
</dbReference>
<dbReference type="Pfam" id="PF14504">
    <property type="entry name" value="CAP_assoc_N"/>
    <property type="match status" value="1"/>
</dbReference>
<keyword evidence="5" id="KW-1185">Reference proteome</keyword>
<evidence type="ECO:0000256" key="1">
    <source>
        <dbReference type="SAM" id="SignalP"/>
    </source>
</evidence>
<evidence type="ECO:0000313" key="5">
    <source>
        <dbReference type="Proteomes" id="UP001344888"/>
    </source>
</evidence>
<sequence length="307" mass="34958">MFKKWLTAIVVACSIFTISSALTHVDANTTTPQAAKVKSATVQQKIYKKFHSEYDMMWEMEKKDYKDFYLVGRKNNEVVGGFDTRKGQSLFGIKIGDASSTVTKKYGKPVESIIKGNTAYKQNYVDGNGKTTSGTYLIEGNYVTFFYDIHAKNTVRSILWVTEKTELSKQGFFSLSSNDLRNSFEELSFHLMNQARVANGVAALVYESQYNFIGRQHSRDMIYYNYFDHQSKDGKQPWDRMKAGGIKFTTTGENLAYGQYSAIHAHEALMNSLGHRENILQGKFAHSFIGVQFSNKNIPYFTIGFYK</sequence>
<dbReference type="Gene3D" id="3.40.33.10">
    <property type="entry name" value="CAP"/>
    <property type="match status" value="1"/>
</dbReference>
<feature type="chain" id="PRO_5043600519" evidence="1">
    <location>
        <begin position="24"/>
        <end position="307"/>
    </location>
</feature>
<dbReference type="Pfam" id="PF00188">
    <property type="entry name" value="CAP"/>
    <property type="match status" value="1"/>
</dbReference>
<dbReference type="InterPro" id="IPR035940">
    <property type="entry name" value="CAP_sf"/>
</dbReference>
<name>A0AAW9NUM9_9BACL</name>
<organism evidence="4 5">
    <name type="scientific">Metasolibacillus meyeri</name>
    <dbReference type="NCBI Taxonomy" id="1071052"/>
    <lineage>
        <taxon>Bacteria</taxon>
        <taxon>Bacillati</taxon>
        <taxon>Bacillota</taxon>
        <taxon>Bacilli</taxon>
        <taxon>Bacillales</taxon>
        <taxon>Caryophanaceae</taxon>
        <taxon>Metasolibacillus</taxon>
    </lineage>
</organism>
<dbReference type="PANTHER" id="PTHR31157">
    <property type="entry name" value="SCP DOMAIN-CONTAINING PROTEIN"/>
    <property type="match status" value="1"/>
</dbReference>
<proteinExistence type="predicted"/>
<dbReference type="RefSeq" id="WP_326124040.1">
    <property type="nucleotide sequence ID" value="NZ_JARSFG010000018.1"/>
</dbReference>
<reference evidence="4 5" key="1">
    <citation type="submission" date="2023-03" db="EMBL/GenBank/DDBJ databases">
        <title>Bacillus Genome Sequencing.</title>
        <authorList>
            <person name="Dunlap C."/>
        </authorList>
    </citation>
    <scope>NUCLEOTIDE SEQUENCE [LARGE SCALE GENOMIC DNA]</scope>
    <source>
        <strain evidence="4 5">B-59205</strain>
    </source>
</reference>
<evidence type="ECO:0000313" key="4">
    <source>
        <dbReference type="EMBL" id="MEC1179555.1"/>
    </source>
</evidence>
<dbReference type="InterPro" id="IPR014044">
    <property type="entry name" value="CAP_dom"/>
</dbReference>
<feature type="signal peptide" evidence="1">
    <location>
        <begin position="1"/>
        <end position="23"/>
    </location>
</feature>
<protein>
    <submittedName>
        <fullName evidence="4">CAP-associated domain-containing protein</fullName>
    </submittedName>
</protein>
<dbReference type="EMBL" id="JARSFG010000018">
    <property type="protein sequence ID" value="MEC1179555.1"/>
    <property type="molecule type" value="Genomic_DNA"/>
</dbReference>